<dbReference type="PANTHER" id="PTHR43807">
    <property type="entry name" value="FI04487P"/>
    <property type="match status" value="1"/>
</dbReference>
<dbReference type="InterPro" id="IPR004839">
    <property type="entry name" value="Aminotransferase_I/II_large"/>
</dbReference>
<evidence type="ECO:0000259" key="7">
    <source>
        <dbReference type="Pfam" id="PF00155"/>
    </source>
</evidence>
<dbReference type="InterPro" id="IPR015421">
    <property type="entry name" value="PyrdxlP-dep_Trfase_major"/>
</dbReference>
<accession>A0A9N9TX25</accession>
<comment type="pathway">
    <text evidence="6">Amino-acid degradation; L-kynurenine degradation; kynurenate from L-kynurenine: step 1/2.</text>
</comment>
<feature type="domain" description="Aminotransferase class I/classII large" evidence="7">
    <location>
        <begin position="47"/>
        <end position="213"/>
    </location>
</feature>
<dbReference type="InterPro" id="IPR015424">
    <property type="entry name" value="PyrdxlP-dep_Trfase"/>
</dbReference>
<protein>
    <recommendedName>
        <fullName evidence="2">kynurenine--oxoglutarate transaminase</fullName>
        <ecNumber evidence="2">2.6.1.7</ecNumber>
    </recommendedName>
</protein>
<keyword evidence="5" id="KW-0663">Pyridoxal phosphate</keyword>
<sequence length="225" mass="25293">MKCTSGWCTSRAITTGSVRNTKTFRYIVCGFELLFPASLPGMFERTVTLGAAEKSFGVTGWQIGWAYGPGTLLKKLQTLHQRVVYNASTPLQIAFAKMLETEARVSYFDEMANELRDKRDYLVQMLFKTKMEPILPEGGMFVLADVSEIASRVDLSGESGEFVDMKFVNWLARCHGLQAFPVTVFCAETGRKKRENLVRFCFAKKRQTLEEAALVLSKFELAPAL</sequence>
<dbReference type="Gene3D" id="3.40.640.10">
    <property type="entry name" value="Type I PLP-dependent aspartate aminotransferase-like (Major domain)"/>
    <property type="match status" value="1"/>
</dbReference>
<organism evidence="8 9">
    <name type="scientific">Phyllotreta striolata</name>
    <name type="common">Striped flea beetle</name>
    <name type="synonym">Crioceris striolata</name>
    <dbReference type="NCBI Taxonomy" id="444603"/>
    <lineage>
        <taxon>Eukaryota</taxon>
        <taxon>Metazoa</taxon>
        <taxon>Ecdysozoa</taxon>
        <taxon>Arthropoda</taxon>
        <taxon>Hexapoda</taxon>
        <taxon>Insecta</taxon>
        <taxon>Pterygota</taxon>
        <taxon>Neoptera</taxon>
        <taxon>Endopterygota</taxon>
        <taxon>Coleoptera</taxon>
        <taxon>Polyphaga</taxon>
        <taxon>Cucujiformia</taxon>
        <taxon>Chrysomeloidea</taxon>
        <taxon>Chrysomelidae</taxon>
        <taxon>Galerucinae</taxon>
        <taxon>Alticini</taxon>
        <taxon>Phyllotreta</taxon>
    </lineage>
</organism>
<dbReference type="PANTHER" id="PTHR43807:SF20">
    <property type="entry name" value="FI04487P"/>
    <property type="match status" value="1"/>
</dbReference>
<reference evidence="8" key="1">
    <citation type="submission" date="2022-01" db="EMBL/GenBank/DDBJ databases">
        <authorList>
            <person name="King R."/>
        </authorList>
    </citation>
    <scope>NUCLEOTIDE SEQUENCE</scope>
</reference>
<dbReference type="EMBL" id="OU900100">
    <property type="protein sequence ID" value="CAG9863976.1"/>
    <property type="molecule type" value="Genomic_DNA"/>
</dbReference>
<keyword evidence="4" id="KW-0808">Transferase</keyword>
<dbReference type="GO" id="GO:0005739">
    <property type="term" value="C:mitochondrion"/>
    <property type="evidence" value="ECO:0007669"/>
    <property type="project" value="TreeGrafter"/>
</dbReference>
<evidence type="ECO:0000256" key="4">
    <source>
        <dbReference type="ARBA" id="ARBA00022679"/>
    </source>
</evidence>
<dbReference type="Pfam" id="PF00155">
    <property type="entry name" value="Aminotran_1_2"/>
    <property type="match status" value="1"/>
</dbReference>
<dbReference type="GO" id="GO:0030170">
    <property type="term" value="F:pyridoxal phosphate binding"/>
    <property type="evidence" value="ECO:0007669"/>
    <property type="project" value="InterPro"/>
</dbReference>
<keyword evidence="9" id="KW-1185">Reference proteome</keyword>
<dbReference type="InterPro" id="IPR015422">
    <property type="entry name" value="PyrdxlP-dep_Trfase_small"/>
</dbReference>
<evidence type="ECO:0000256" key="2">
    <source>
        <dbReference type="ARBA" id="ARBA00012751"/>
    </source>
</evidence>
<evidence type="ECO:0000256" key="5">
    <source>
        <dbReference type="ARBA" id="ARBA00022898"/>
    </source>
</evidence>
<dbReference type="GO" id="GO:0016212">
    <property type="term" value="F:kynurenine-oxoglutarate transaminase activity"/>
    <property type="evidence" value="ECO:0007669"/>
    <property type="project" value="UniProtKB-EC"/>
</dbReference>
<dbReference type="FunFam" id="3.90.1150.10:FF:000141">
    <property type="entry name" value="Kynurenine--oxoglutarate transaminase 1"/>
    <property type="match status" value="1"/>
</dbReference>
<proteinExistence type="predicted"/>
<dbReference type="SUPFAM" id="SSF53383">
    <property type="entry name" value="PLP-dependent transferases"/>
    <property type="match status" value="1"/>
</dbReference>
<evidence type="ECO:0000256" key="6">
    <source>
        <dbReference type="ARBA" id="ARBA00024016"/>
    </source>
</evidence>
<dbReference type="Proteomes" id="UP001153712">
    <property type="component" value="Chromosome 7"/>
</dbReference>
<evidence type="ECO:0000313" key="9">
    <source>
        <dbReference type="Proteomes" id="UP001153712"/>
    </source>
</evidence>
<evidence type="ECO:0000256" key="3">
    <source>
        <dbReference type="ARBA" id="ARBA00022576"/>
    </source>
</evidence>
<dbReference type="OrthoDB" id="2414662at2759"/>
<dbReference type="Gene3D" id="3.90.1150.10">
    <property type="entry name" value="Aspartate Aminotransferase, domain 1"/>
    <property type="match status" value="1"/>
</dbReference>
<keyword evidence="3" id="KW-0032">Aminotransferase</keyword>
<dbReference type="AlphaFoldDB" id="A0A9N9TX25"/>
<name>A0A9N9TX25_PHYSR</name>
<evidence type="ECO:0000256" key="1">
    <source>
        <dbReference type="ARBA" id="ARBA00001933"/>
    </source>
</evidence>
<dbReference type="CDD" id="cd00609">
    <property type="entry name" value="AAT_like"/>
    <property type="match status" value="1"/>
</dbReference>
<evidence type="ECO:0000313" key="8">
    <source>
        <dbReference type="EMBL" id="CAG9863976.1"/>
    </source>
</evidence>
<dbReference type="EC" id="2.6.1.7" evidence="2"/>
<dbReference type="InterPro" id="IPR051326">
    <property type="entry name" value="Kynurenine-oxoglutarate_AT"/>
</dbReference>
<comment type="cofactor">
    <cofactor evidence="1">
        <name>pyridoxal 5'-phosphate</name>
        <dbReference type="ChEBI" id="CHEBI:597326"/>
    </cofactor>
</comment>
<gene>
    <name evidence="8" type="ORF">PHYEVI_LOCUS10245</name>
</gene>